<dbReference type="RefSeq" id="WP_281927661.1">
    <property type="nucleotide sequence ID" value="NZ_AP027142.1"/>
</dbReference>
<proteinExistence type="predicted"/>
<name>A0ABM8E927_9HYPH</name>
<keyword evidence="2" id="KW-1185">Reference proteome</keyword>
<dbReference type="Proteomes" id="UP001317629">
    <property type="component" value="Chromosome"/>
</dbReference>
<accession>A0ABM8E927</accession>
<organism evidence="1 2">
    <name type="scientific">Methylocystis iwaonis</name>
    <dbReference type="NCBI Taxonomy" id="2885079"/>
    <lineage>
        <taxon>Bacteria</taxon>
        <taxon>Pseudomonadati</taxon>
        <taxon>Pseudomonadota</taxon>
        <taxon>Alphaproteobacteria</taxon>
        <taxon>Hyphomicrobiales</taxon>
        <taxon>Methylocystaceae</taxon>
        <taxon>Methylocystis</taxon>
    </lineage>
</organism>
<evidence type="ECO:0000313" key="2">
    <source>
        <dbReference type="Proteomes" id="UP001317629"/>
    </source>
</evidence>
<dbReference type="EMBL" id="AP027142">
    <property type="protein sequence ID" value="BDV34475.1"/>
    <property type="molecule type" value="Genomic_DNA"/>
</dbReference>
<gene>
    <name evidence="1" type="ORF">SS37A_20040</name>
</gene>
<protein>
    <submittedName>
        <fullName evidence="1">Uncharacterized protein</fullName>
    </submittedName>
</protein>
<evidence type="ECO:0000313" key="1">
    <source>
        <dbReference type="EMBL" id="BDV34475.1"/>
    </source>
</evidence>
<sequence>MASVSLNMKVFSVTAAIRGKMSGQSGAGDWSANNVLCARGAWRAASAGN</sequence>
<reference evidence="1 2" key="1">
    <citation type="journal article" date="2023" name="Int. J. Syst. Evol. Microbiol.">
        <title>Methylocystis iwaonis sp. nov., a type II methane-oxidizing bacterium from surface soil of a rice paddy field in Japan, and emended description of the genus Methylocystis (ex Whittenbury et al. 1970) Bowman et al. 1993.</title>
        <authorList>
            <person name="Kaise H."/>
            <person name="Sawadogo J.B."/>
            <person name="Alam M.S."/>
            <person name="Ueno C."/>
            <person name="Dianou D."/>
            <person name="Shinjo R."/>
            <person name="Asakawa S."/>
        </authorList>
    </citation>
    <scope>NUCLEOTIDE SEQUENCE [LARGE SCALE GENOMIC DNA]</scope>
    <source>
        <strain evidence="1 2">SS37A-Re</strain>
    </source>
</reference>